<dbReference type="CDD" id="cd00082">
    <property type="entry name" value="HisKA"/>
    <property type="match status" value="1"/>
</dbReference>
<dbReference type="PROSITE" id="PS50112">
    <property type="entry name" value="PAS"/>
    <property type="match status" value="1"/>
</dbReference>
<evidence type="ECO:0000256" key="3">
    <source>
        <dbReference type="ARBA" id="ARBA00022553"/>
    </source>
</evidence>
<dbReference type="InterPro" id="IPR004358">
    <property type="entry name" value="Sig_transdc_His_kin-like_C"/>
</dbReference>
<evidence type="ECO:0000313" key="12">
    <source>
        <dbReference type="Proteomes" id="UP000530654"/>
    </source>
</evidence>
<dbReference type="InterPro" id="IPR003661">
    <property type="entry name" value="HisK_dim/P_dom"/>
</dbReference>
<dbReference type="PANTHER" id="PTHR43065">
    <property type="entry name" value="SENSOR HISTIDINE KINASE"/>
    <property type="match status" value="1"/>
</dbReference>
<evidence type="ECO:0000256" key="1">
    <source>
        <dbReference type="ARBA" id="ARBA00000085"/>
    </source>
</evidence>
<evidence type="ECO:0000256" key="4">
    <source>
        <dbReference type="PROSITE-ProRule" id="PRU00169"/>
    </source>
</evidence>
<dbReference type="CDD" id="cd00130">
    <property type="entry name" value="PAS"/>
    <property type="match status" value="1"/>
</dbReference>
<dbReference type="InterPro" id="IPR036890">
    <property type="entry name" value="HATPase_C_sf"/>
</dbReference>
<dbReference type="Pfam" id="PF00512">
    <property type="entry name" value="HisKA"/>
    <property type="match status" value="1"/>
</dbReference>
<evidence type="ECO:0000313" key="11">
    <source>
        <dbReference type="EMBL" id="NNH66687.1"/>
    </source>
</evidence>
<sequence length="722" mass="77238">MAGIAAISNSVKPKALIYAPAGRDAQVAVSLIEEAGLSSIAAADLNVFASSLKEDIALGVLTEEAVRWSDLKPIAAWVSAQPSWSDLPFIVLTTRGGGPERNPAAARLSEVLGNVTFLERPFHATSFISIARTALKGRLRQYEARAQLEALAEGERRLQTALAAGRLGAWELELSSMALSASATCKAVFGRSPDEDVTRDDLIASIHPDDRDLVLERLRRTIDTGRDYSIEQRTIWPDGSLHWTEVHAQLYSDRYGSARKLVGVCSDTTARKTIEENLRRLNENLEERVRERTKEVNAAHQTLLEEVAQRERAEEQLRQSQKMEAIGQLTGGVAHDFNNLLMVVLGNLELLGKHVAGDAKATRLVDGALQGARRGAALTQRLLAFARQQDLQVKPVDLTELVSGMKDLLRRSVGSSISIEINMPTSLPPALVDANQLELALLNLAVNARDAMPDGGTLSISLREENVAGDKGDLGEGPYLVLAVADCGTGMDAETLKKAVDPFFSTKELGKGTGLGLSMIHGLAVQLNGALRLISELGVGTTAELWLPATAWRTEVPAESEVAVEQAASRLKILLVDDDALIAMSSVDMLEDLGHEVVEANSGSQALELISSGQHFDLVITDYSMPGMTGAQLAKAARDIYPALSIVLATGYADLPSGTDIDLPRLAKPYNQAQLAKEIAKAMARETAPLPISGGGDAGGSKPRLSKVNDVSDEIGDGACVV</sequence>
<dbReference type="SUPFAM" id="SSF55785">
    <property type="entry name" value="PYP-like sensor domain (PAS domain)"/>
    <property type="match status" value="1"/>
</dbReference>
<dbReference type="PROSITE" id="PS50113">
    <property type="entry name" value="PAC"/>
    <property type="match status" value="1"/>
</dbReference>
<dbReference type="Gene3D" id="2.10.70.100">
    <property type="match status" value="1"/>
</dbReference>
<dbReference type="SMART" id="SM00387">
    <property type="entry name" value="HATPase_c"/>
    <property type="match status" value="1"/>
</dbReference>
<dbReference type="Proteomes" id="UP000530654">
    <property type="component" value="Unassembled WGS sequence"/>
</dbReference>
<dbReference type="SMART" id="SM00388">
    <property type="entry name" value="HisKA"/>
    <property type="match status" value="1"/>
</dbReference>
<gene>
    <name evidence="11" type="ORF">HLI17_26010</name>
</gene>
<evidence type="ECO:0000259" key="7">
    <source>
        <dbReference type="PROSITE" id="PS50109"/>
    </source>
</evidence>
<dbReference type="Gene3D" id="3.40.50.2300">
    <property type="match status" value="1"/>
</dbReference>
<dbReference type="EMBL" id="JABEQY010000028">
    <property type="protein sequence ID" value="NNH66687.1"/>
    <property type="molecule type" value="Genomic_DNA"/>
</dbReference>
<proteinExistence type="predicted"/>
<feature type="domain" description="Response regulatory" evidence="8">
    <location>
        <begin position="572"/>
        <end position="683"/>
    </location>
</feature>
<dbReference type="InterPro" id="IPR011006">
    <property type="entry name" value="CheY-like_superfamily"/>
</dbReference>
<feature type="modified residue" description="4-aspartylphosphate" evidence="4">
    <location>
        <position position="622"/>
    </location>
</feature>
<dbReference type="GO" id="GO:0000155">
    <property type="term" value="F:phosphorelay sensor kinase activity"/>
    <property type="evidence" value="ECO:0007669"/>
    <property type="project" value="InterPro"/>
</dbReference>
<comment type="caution">
    <text evidence="11">The sequence shown here is derived from an EMBL/GenBank/DDBJ whole genome shotgun (WGS) entry which is preliminary data.</text>
</comment>
<organism evidence="11 12">
    <name type="scientific">Rhizobium laguerreae</name>
    <dbReference type="NCBI Taxonomy" id="1076926"/>
    <lineage>
        <taxon>Bacteria</taxon>
        <taxon>Pseudomonadati</taxon>
        <taxon>Pseudomonadota</taxon>
        <taxon>Alphaproteobacteria</taxon>
        <taxon>Hyphomicrobiales</taxon>
        <taxon>Rhizobiaceae</taxon>
        <taxon>Rhizobium/Agrobacterium group</taxon>
        <taxon>Rhizobium</taxon>
    </lineage>
</organism>
<dbReference type="InterPro" id="IPR005467">
    <property type="entry name" value="His_kinase_dom"/>
</dbReference>
<name>A0A7Y2R961_9HYPH</name>
<accession>A0A7Y2R961</accession>
<dbReference type="SUPFAM" id="SSF55874">
    <property type="entry name" value="ATPase domain of HSP90 chaperone/DNA topoisomerase II/histidine kinase"/>
    <property type="match status" value="1"/>
</dbReference>
<dbReference type="PROSITE" id="PS50110">
    <property type="entry name" value="RESPONSE_REGULATORY"/>
    <property type="match status" value="1"/>
</dbReference>
<dbReference type="SUPFAM" id="SSF47384">
    <property type="entry name" value="Homodimeric domain of signal transducing histidine kinase"/>
    <property type="match status" value="1"/>
</dbReference>
<dbReference type="NCBIfam" id="TIGR00229">
    <property type="entry name" value="sensory_box"/>
    <property type="match status" value="1"/>
</dbReference>
<feature type="coiled-coil region" evidence="5">
    <location>
        <begin position="271"/>
        <end position="323"/>
    </location>
</feature>
<feature type="domain" description="Histidine kinase" evidence="7">
    <location>
        <begin position="332"/>
        <end position="551"/>
    </location>
</feature>
<protein>
    <recommendedName>
        <fullName evidence="2">histidine kinase</fullName>
        <ecNumber evidence="2">2.7.13.3</ecNumber>
    </recommendedName>
</protein>
<dbReference type="InterPro" id="IPR036097">
    <property type="entry name" value="HisK_dim/P_sf"/>
</dbReference>
<dbReference type="InterPro" id="IPR000700">
    <property type="entry name" value="PAS-assoc_C"/>
</dbReference>
<dbReference type="Gene3D" id="3.30.565.10">
    <property type="entry name" value="Histidine kinase-like ATPase, C-terminal domain"/>
    <property type="match status" value="1"/>
</dbReference>
<dbReference type="InterPro" id="IPR035965">
    <property type="entry name" value="PAS-like_dom_sf"/>
</dbReference>
<dbReference type="Pfam" id="PF00072">
    <property type="entry name" value="Response_reg"/>
    <property type="match status" value="1"/>
</dbReference>
<evidence type="ECO:0000259" key="9">
    <source>
        <dbReference type="PROSITE" id="PS50112"/>
    </source>
</evidence>
<evidence type="ECO:0000259" key="8">
    <source>
        <dbReference type="PROSITE" id="PS50110"/>
    </source>
</evidence>
<dbReference type="InterPro" id="IPR001789">
    <property type="entry name" value="Sig_transdc_resp-reg_receiver"/>
</dbReference>
<dbReference type="InterPro" id="IPR013655">
    <property type="entry name" value="PAS_fold_3"/>
</dbReference>
<evidence type="ECO:0000259" key="10">
    <source>
        <dbReference type="PROSITE" id="PS50113"/>
    </source>
</evidence>
<reference evidence="11 12" key="1">
    <citation type="submission" date="2020-04" db="EMBL/GenBank/DDBJ databases">
        <title>Rhizobium bacterial biofertilizers improve the content of phenolic compounds of Lactuca sativa L. under non-saline and saline-stress conditions.</title>
        <authorList>
            <person name="Ayuso-Calles M."/>
            <person name="Garcia-Estevez I."/>
            <person name="Jimenez-Gomez A."/>
            <person name="Flores-Felix J.D."/>
            <person name="Escribano-Bailon M."/>
            <person name="Rivas R."/>
        </authorList>
    </citation>
    <scope>NUCLEOTIDE SEQUENCE [LARGE SCALE GENOMIC DNA]</scope>
    <source>
        <strain evidence="11 12">GPTR02</strain>
    </source>
</reference>
<keyword evidence="5" id="KW-0175">Coiled coil</keyword>
<dbReference type="Gene3D" id="3.30.450.20">
    <property type="entry name" value="PAS domain"/>
    <property type="match status" value="1"/>
</dbReference>
<dbReference type="InterPro" id="IPR003594">
    <property type="entry name" value="HATPase_dom"/>
</dbReference>
<dbReference type="Pfam" id="PF08447">
    <property type="entry name" value="PAS_3"/>
    <property type="match status" value="1"/>
</dbReference>
<dbReference type="SUPFAM" id="SSF52172">
    <property type="entry name" value="CheY-like"/>
    <property type="match status" value="1"/>
</dbReference>
<dbReference type="SMART" id="SM00448">
    <property type="entry name" value="REC"/>
    <property type="match status" value="1"/>
</dbReference>
<dbReference type="SMART" id="SM00091">
    <property type="entry name" value="PAS"/>
    <property type="match status" value="1"/>
</dbReference>
<dbReference type="RefSeq" id="WP_170282218.1">
    <property type="nucleotide sequence ID" value="NZ_JABEQY010000028.1"/>
</dbReference>
<feature type="domain" description="PAS" evidence="9">
    <location>
        <begin position="154"/>
        <end position="225"/>
    </location>
</feature>
<dbReference type="Pfam" id="PF02518">
    <property type="entry name" value="HATPase_c"/>
    <property type="match status" value="1"/>
</dbReference>
<dbReference type="PRINTS" id="PR00344">
    <property type="entry name" value="BCTRLSENSOR"/>
</dbReference>
<feature type="domain" description="PAC" evidence="10">
    <location>
        <begin position="228"/>
        <end position="280"/>
    </location>
</feature>
<evidence type="ECO:0000256" key="5">
    <source>
        <dbReference type="SAM" id="Coils"/>
    </source>
</evidence>
<evidence type="ECO:0000256" key="2">
    <source>
        <dbReference type="ARBA" id="ARBA00012438"/>
    </source>
</evidence>
<dbReference type="PANTHER" id="PTHR43065:SF42">
    <property type="entry name" value="TWO-COMPONENT SENSOR PPRA"/>
    <property type="match status" value="1"/>
</dbReference>
<dbReference type="AlphaFoldDB" id="A0A7Y2R961"/>
<dbReference type="EC" id="2.7.13.3" evidence="2"/>
<keyword evidence="3 4" id="KW-0597">Phosphoprotein</keyword>
<dbReference type="Gene3D" id="1.10.287.130">
    <property type="match status" value="1"/>
</dbReference>
<dbReference type="InterPro" id="IPR000014">
    <property type="entry name" value="PAS"/>
</dbReference>
<comment type="catalytic activity">
    <reaction evidence="1">
        <text>ATP + protein L-histidine = ADP + protein N-phospho-L-histidine.</text>
        <dbReference type="EC" id="2.7.13.3"/>
    </reaction>
</comment>
<dbReference type="PROSITE" id="PS50109">
    <property type="entry name" value="HIS_KIN"/>
    <property type="match status" value="1"/>
</dbReference>
<feature type="region of interest" description="Disordered" evidence="6">
    <location>
        <begin position="690"/>
        <end position="709"/>
    </location>
</feature>
<evidence type="ECO:0000256" key="6">
    <source>
        <dbReference type="SAM" id="MobiDB-lite"/>
    </source>
</evidence>